<evidence type="ECO:0000256" key="2">
    <source>
        <dbReference type="ARBA" id="ARBA00009142"/>
    </source>
</evidence>
<evidence type="ECO:0000256" key="8">
    <source>
        <dbReference type="RuleBase" id="RU363041"/>
    </source>
</evidence>
<dbReference type="EMBL" id="CP003587">
    <property type="protein sequence ID" value="AGY59427.1"/>
    <property type="molecule type" value="Genomic_DNA"/>
</dbReference>
<dbReference type="KEGG" id="glj:GKIL_3181"/>
<comment type="subcellular location">
    <subcellularLocation>
        <location evidence="1 8">Cell membrane</location>
        <topology evidence="1 8">Multi-pass membrane protein</topology>
    </subcellularLocation>
</comment>
<dbReference type="InterPro" id="IPR002781">
    <property type="entry name" value="TM_pro_TauE-like"/>
</dbReference>
<dbReference type="eggNOG" id="COG0730">
    <property type="taxonomic scope" value="Bacteria"/>
</dbReference>
<feature type="transmembrane region" description="Helical" evidence="8">
    <location>
        <begin position="176"/>
        <end position="197"/>
    </location>
</feature>
<evidence type="ECO:0000256" key="5">
    <source>
        <dbReference type="ARBA" id="ARBA00022692"/>
    </source>
</evidence>
<accession>U5QKC6</accession>
<keyword evidence="5 8" id="KW-0812">Transmembrane</keyword>
<feature type="transmembrane region" description="Helical" evidence="8">
    <location>
        <begin position="241"/>
        <end position="262"/>
    </location>
</feature>
<sequence length="298" mass="30380">MLHILEKERQRWGERLTIWLLTVLLGLGALLAGFLGALSGLGGGVVIVPLLTLGFGVDIRYAAGASLVSVIATSAAAAGVYLKRGITNVRIGLLLELATTLGAVAGALLASRLPTALIACVFGAVLLVSAYLAVRPPKKSPAAERVDKWAEVLQLNGSYPEAGGARSYRVRAVAPGFALMGVAGMLSGLLGIGSGALKVLAMDQVMGLPFKVSTATSNFMIGVTAAASAGIYLHQGYIDPGLTLPVVLGVLAGSLVGARVFIGSSPRLLRPVFACLVAVLAVQMIVGAFGGRFGHAAL</sequence>
<gene>
    <name evidence="9" type="ORF">GKIL_3181</name>
</gene>
<keyword evidence="3" id="KW-0813">Transport</keyword>
<dbReference type="AlphaFoldDB" id="U5QKC6"/>
<feature type="transmembrane region" description="Helical" evidence="8">
    <location>
        <begin position="217"/>
        <end position="234"/>
    </location>
</feature>
<feature type="transmembrane region" description="Helical" evidence="8">
    <location>
        <begin position="268"/>
        <end position="289"/>
    </location>
</feature>
<evidence type="ECO:0000256" key="3">
    <source>
        <dbReference type="ARBA" id="ARBA00022448"/>
    </source>
</evidence>
<dbReference type="GO" id="GO:0005886">
    <property type="term" value="C:plasma membrane"/>
    <property type="evidence" value="ECO:0007669"/>
    <property type="project" value="UniProtKB-SubCell"/>
</dbReference>
<dbReference type="InterPro" id="IPR052017">
    <property type="entry name" value="TSUP"/>
</dbReference>
<comment type="similarity">
    <text evidence="2 8">Belongs to the 4-toluene sulfonate uptake permease (TSUP) (TC 2.A.102) family.</text>
</comment>
<keyword evidence="7 8" id="KW-0472">Membrane</keyword>
<feature type="transmembrane region" description="Helical" evidence="8">
    <location>
        <begin position="16"/>
        <end position="41"/>
    </location>
</feature>
<name>U5QKC6_GLOK1</name>
<dbReference type="STRING" id="1183438.GKIL_3181"/>
<evidence type="ECO:0000256" key="7">
    <source>
        <dbReference type="ARBA" id="ARBA00023136"/>
    </source>
</evidence>
<dbReference type="HOGENOM" id="CLU_045498_5_2_3"/>
<evidence type="ECO:0000256" key="4">
    <source>
        <dbReference type="ARBA" id="ARBA00022475"/>
    </source>
</evidence>
<keyword evidence="10" id="KW-1185">Reference proteome</keyword>
<evidence type="ECO:0000256" key="1">
    <source>
        <dbReference type="ARBA" id="ARBA00004651"/>
    </source>
</evidence>
<dbReference type="PATRIC" id="fig|1183438.3.peg.3130"/>
<keyword evidence="4 8" id="KW-1003">Cell membrane</keyword>
<organism evidence="9 10">
    <name type="scientific">Gloeobacter kilaueensis (strain ATCC BAA-2537 / CCAP 1431/1 / ULC 316 / JS1)</name>
    <dbReference type="NCBI Taxonomy" id="1183438"/>
    <lineage>
        <taxon>Bacteria</taxon>
        <taxon>Bacillati</taxon>
        <taxon>Cyanobacteriota</taxon>
        <taxon>Cyanophyceae</taxon>
        <taxon>Gloeobacterales</taxon>
        <taxon>Gloeobacteraceae</taxon>
        <taxon>Gloeobacter</taxon>
    </lineage>
</organism>
<proteinExistence type="inferred from homology"/>
<feature type="transmembrane region" description="Helical" evidence="8">
    <location>
        <begin position="61"/>
        <end position="82"/>
    </location>
</feature>
<feature type="transmembrane region" description="Helical" evidence="8">
    <location>
        <begin position="116"/>
        <end position="134"/>
    </location>
</feature>
<dbReference type="Pfam" id="PF01925">
    <property type="entry name" value="TauE"/>
    <property type="match status" value="1"/>
</dbReference>
<dbReference type="PANTHER" id="PTHR30269">
    <property type="entry name" value="TRANSMEMBRANE PROTEIN YFCA"/>
    <property type="match status" value="1"/>
</dbReference>
<evidence type="ECO:0000313" key="10">
    <source>
        <dbReference type="Proteomes" id="UP000017396"/>
    </source>
</evidence>
<feature type="transmembrane region" description="Helical" evidence="8">
    <location>
        <begin position="89"/>
        <end position="110"/>
    </location>
</feature>
<dbReference type="Proteomes" id="UP000017396">
    <property type="component" value="Chromosome"/>
</dbReference>
<dbReference type="PANTHER" id="PTHR30269:SF23">
    <property type="entry name" value="MEMBRANE TRANSPORTER PROTEIN YDHB-RELATED"/>
    <property type="match status" value="1"/>
</dbReference>
<protein>
    <recommendedName>
        <fullName evidence="8">Probable membrane transporter protein</fullName>
    </recommendedName>
</protein>
<keyword evidence="6 8" id="KW-1133">Transmembrane helix</keyword>
<evidence type="ECO:0000256" key="6">
    <source>
        <dbReference type="ARBA" id="ARBA00022989"/>
    </source>
</evidence>
<reference evidence="9 10" key="1">
    <citation type="journal article" date="2013" name="PLoS ONE">
        <title>Cultivation and Complete Genome Sequencing of Gloeobacter kilaueensis sp. nov., from a Lava Cave in Kilauea Caldera, Hawai'i.</title>
        <authorList>
            <person name="Saw J.H."/>
            <person name="Schatz M."/>
            <person name="Brown M.V."/>
            <person name="Kunkel D.D."/>
            <person name="Foster J.S."/>
            <person name="Shick H."/>
            <person name="Christensen S."/>
            <person name="Hou S."/>
            <person name="Wan X."/>
            <person name="Donachie S.P."/>
        </authorList>
    </citation>
    <scope>NUCLEOTIDE SEQUENCE [LARGE SCALE GENOMIC DNA]</scope>
    <source>
        <strain evidence="10">JS</strain>
    </source>
</reference>
<evidence type="ECO:0000313" key="9">
    <source>
        <dbReference type="EMBL" id="AGY59427.1"/>
    </source>
</evidence>